<sequence>MRKRTRNGNSGLLSRLSFPIFALIVAIIAFFATAASYILIRVQNDHTHNMADQSMKFVYRNIWYQFDTMNNMAAFILSNPSIENLLESGHKETYEAVDDYFALQTNLENLSLLSLLNDFGSRSIAKKSYVVSIALEPESGLYAMATDRFDPTTGIYKYEDLQDQEWYRSLNRGVRQTEWWGQRTGQSNDSMIYSARTKTSIKDGRSIGTVIVGADTGSIRSVFENAQLEKGYHLLLDESDRVIFSERYNFLESVVNVPYVRALEGASGSLVTRIDGEQHRVMFETFVNGWKLLTVVPESHFNQYTFAISAIGAATAIAALLIAGFILRRIVVRVTVPITRLVSAMQRPEVLEFKESLPEQNSGIYEVDELGQKFAAMLVTLHGLIEKSFAEEMERRQLQLELLHAQINPHFLYNTLDLINCRAIMAGDREASEIVRALANVFRHSLNRGEAWISLEDEFKQVDAYLRIQQMMMDNLHVDLRVPDDLLSASIVHLTLQPLVENAIIHGFADRTSDCWITISARLKGRVLVLSVEDNGRGCDPVRMNRMLREHPGSELDGKAGGVRSGYGTLNVHRRIQLHCGEAFGLKYVDTDEGTRVEVVLPYRQQVGLRNAEVLANV</sequence>
<evidence type="ECO:0000256" key="7">
    <source>
        <dbReference type="SAM" id="Phobius"/>
    </source>
</evidence>
<dbReference type="PANTHER" id="PTHR34220">
    <property type="entry name" value="SENSOR HISTIDINE KINASE YPDA"/>
    <property type="match status" value="1"/>
</dbReference>
<dbReference type="PANTHER" id="PTHR34220:SF7">
    <property type="entry name" value="SENSOR HISTIDINE KINASE YPDA"/>
    <property type="match status" value="1"/>
</dbReference>
<evidence type="ECO:0000256" key="5">
    <source>
        <dbReference type="ARBA" id="ARBA00022777"/>
    </source>
</evidence>
<keyword evidence="4" id="KW-0808">Transferase</keyword>
<keyword evidence="5 9" id="KW-0418">Kinase</keyword>
<keyword evidence="7" id="KW-1133">Transmembrane helix</keyword>
<evidence type="ECO:0000256" key="1">
    <source>
        <dbReference type="ARBA" id="ARBA00004651"/>
    </source>
</evidence>
<proteinExistence type="predicted"/>
<comment type="caution">
    <text evidence="9">The sequence shown here is derived from an EMBL/GenBank/DDBJ whole genome shotgun (WGS) entry which is preliminary data.</text>
</comment>
<keyword evidence="6 7" id="KW-0472">Membrane</keyword>
<comment type="subcellular location">
    <subcellularLocation>
        <location evidence="1">Cell membrane</location>
        <topology evidence="1">Multi-pass membrane protein</topology>
    </subcellularLocation>
</comment>
<evidence type="ECO:0000259" key="8">
    <source>
        <dbReference type="PROSITE" id="PS50885"/>
    </source>
</evidence>
<dbReference type="Pfam" id="PF06580">
    <property type="entry name" value="His_kinase"/>
    <property type="match status" value="1"/>
</dbReference>
<keyword evidence="7" id="KW-0812">Transmembrane</keyword>
<name>A0ABV1KLD4_9BACL</name>
<dbReference type="InterPro" id="IPR010559">
    <property type="entry name" value="Sig_transdc_His_kin_internal"/>
</dbReference>
<accession>A0ABV1KLD4</accession>
<dbReference type="InterPro" id="IPR003594">
    <property type="entry name" value="HATPase_dom"/>
</dbReference>
<dbReference type="Gene3D" id="3.30.565.10">
    <property type="entry name" value="Histidine kinase-like ATPase, C-terminal domain"/>
    <property type="match status" value="1"/>
</dbReference>
<dbReference type="GO" id="GO:0016301">
    <property type="term" value="F:kinase activity"/>
    <property type="evidence" value="ECO:0007669"/>
    <property type="project" value="UniProtKB-KW"/>
</dbReference>
<dbReference type="Proteomes" id="UP001493487">
    <property type="component" value="Unassembled WGS sequence"/>
</dbReference>
<dbReference type="InterPro" id="IPR036890">
    <property type="entry name" value="HATPase_C_sf"/>
</dbReference>
<evidence type="ECO:0000256" key="3">
    <source>
        <dbReference type="ARBA" id="ARBA00022553"/>
    </source>
</evidence>
<evidence type="ECO:0000256" key="6">
    <source>
        <dbReference type="ARBA" id="ARBA00023136"/>
    </source>
</evidence>
<evidence type="ECO:0000256" key="2">
    <source>
        <dbReference type="ARBA" id="ARBA00022475"/>
    </source>
</evidence>
<organism evidence="9 10">
    <name type="scientific">Cohnella silvisoli</name>
    <dbReference type="NCBI Taxonomy" id="2873699"/>
    <lineage>
        <taxon>Bacteria</taxon>
        <taxon>Bacillati</taxon>
        <taxon>Bacillota</taxon>
        <taxon>Bacilli</taxon>
        <taxon>Bacillales</taxon>
        <taxon>Paenibacillaceae</taxon>
        <taxon>Cohnella</taxon>
    </lineage>
</organism>
<dbReference type="InterPro" id="IPR050640">
    <property type="entry name" value="Bact_2-comp_sensor_kinase"/>
</dbReference>
<evidence type="ECO:0000313" key="9">
    <source>
        <dbReference type="EMBL" id="MEQ4480934.1"/>
    </source>
</evidence>
<dbReference type="PROSITE" id="PS50885">
    <property type="entry name" value="HAMP"/>
    <property type="match status" value="1"/>
</dbReference>
<dbReference type="Pfam" id="PF02518">
    <property type="entry name" value="HATPase_c"/>
    <property type="match status" value="1"/>
</dbReference>
<keyword evidence="10" id="KW-1185">Reference proteome</keyword>
<reference evidence="9 10" key="1">
    <citation type="journal article" date="2023" name="Genome Announc.">
        <title>Pan-Genome Analyses of the Genus Cohnella and Proposal of the Novel Species Cohnella silvisoli sp. nov., Isolated from Forest Soil.</title>
        <authorList>
            <person name="Wang C."/>
            <person name="Mao L."/>
            <person name="Bao G."/>
            <person name="Zhu H."/>
        </authorList>
    </citation>
    <scope>NUCLEOTIDE SEQUENCE [LARGE SCALE GENOMIC DNA]</scope>
    <source>
        <strain evidence="9 10">NL03-T5-1</strain>
    </source>
</reference>
<feature type="transmembrane region" description="Helical" evidence="7">
    <location>
        <begin position="20"/>
        <end position="40"/>
    </location>
</feature>
<gene>
    <name evidence="9" type="ORF">QJS35_00855</name>
</gene>
<keyword evidence="2" id="KW-1003">Cell membrane</keyword>
<dbReference type="InterPro" id="IPR003660">
    <property type="entry name" value="HAMP_dom"/>
</dbReference>
<dbReference type="Gene3D" id="6.10.340.10">
    <property type="match status" value="1"/>
</dbReference>
<feature type="domain" description="HAMP" evidence="8">
    <location>
        <begin position="332"/>
        <end position="386"/>
    </location>
</feature>
<dbReference type="SMART" id="SM00387">
    <property type="entry name" value="HATPase_c"/>
    <property type="match status" value="1"/>
</dbReference>
<feature type="transmembrane region" description="Helical" evidence="7">
    <location>
        <begin position="304"/>
        <end position="327"/>
    </location>
</feature>
<dbReference type="SUPFAM" id="SSF55874">
    <property type="entry name" value="ATPase domain of HSP90 chaperone/DNA topoisomerase II/histidine kinase"/>
    <property type="match status" value="1"/>
</dbReference>
<evidence type="ECO:0000256" key="4">
    <source>
        <dbReference type="ARBA" id="ARBA00022679"/>
    </source>
</evidence>
<evidence type="ECO:0000313" key="10">
    <source>
        <dbReference type="Proteomes" id="UP001493487"/>
    </source>
</evidence>
<protein>
    <submittedName>
        <fullName evidence="9">Histidine kinase</fullName>
    </submittedName>
</protein>
<keyword evidence="3" id="KW-0597">Phosphoprotein</keyword>
<dbReference type="RefSeq" id="WP_232182975.1">
    <property type="nucleotide sequence ID" value="NZ_JAIOAP010000001.1"/>
</dbReference>
<dbReference type="EMBL" id="JASKHM010000001">
    <property type="protein sequence ID" value="MEQ4480934.1"/>
    <property type="molecule type" value="Genomic_DNA"/>
</dbReference>